<dbReference type="EMBL" id="LXTC01000010">
    <property type="protein sequence ID" value="OBA16998.1"/>
    <property type="molecule type" value="Genomic_DNA"/>
</dbReference>
<dbReference type="STRING" id="869754.A0A1A0GZ44"/>
<dbReference type="Proteomes" id="UP000092555">
    <property type="component" value="Unassembled WGS sequence"/>
</dbReference>
<dbReference type="GeneID" id="30031229"/>
<gene>
    <name evidence="1" type="ORF">METBIDRAFT_48046</name>
</gene>
<dbReference type="AlphaFoldDB" id="A0A1A0GZ44"/>
<dbReference type="InterPro" id="IPR055334">
    <property type="entry name" value="PEX8-like"/>
</dbReference>
<organism evidence="1 2">
    <name type="scientific">Metschnikowia bicuspidata var. bicuspidata NRRL YB-4993</name>
    <dbReference type="NCBI Taxonomy" id="869754"/>
    <lineage>
        <taxon>Eukaryota</taxon>
        <taxon>Fungi</taxon>
        <taxon>Dikarya</taxon>
        <taxon>Ascomycota</taxon>
        <taxon>Saccharomycotina</taxon>
        <taxon>Pichiomycetes</taxon>
        <taxon>Metschnikowiaceae</taxon>
        <taxon>Metschnikowia</taxon>
    </lineage>
</organism>
<accession>A0A1A0GZ44</accession>
<dbReference type="PANTHER" id="PTHR39214:SF1">
    <property type="entry name" value="MICROBODY (PEROXISOME) BIOGENESIS PROTEIN PEROXIN 8 (EUROFUNG)"/>
    <property type="match status" value="1"/>
</dbReference>
<comment type="caution">
    <text evidence="1">The sequence shown here is derived from an EMBL/GenBank/DDBJ whole genome shotgun (WGS) entry which is preliminary data.</text>
</comment>
<protein>
    <submittedName>
        <fullName evidence="1">Uncharacterized protein</fullName>
    </submittedName>
</protein>
<dbReference type="OrthoDB" id="2357318at2759"/>
<sequence>MDAFPHQLQTPLELDYLVNTLRSPNPSLTVQNVLGYLYNYLPYVKHEHNLRIVLASFLNNPVCFGAELPSFVDNYLIIEVFKLITEKKLKVSQPTLPVKAFYRVLEKELHNFALFDPLKNSWKVLPIIAGISLANTCRDQLLPSFIEHRWFFSDFDSSMRSLFAKSFQTSMLGTAHIDIVNLSLISLALIYKPSGTLQDYLGLADSKLVIRKLTNLLYGPSGGAQIYGFFAHCSPNDKNIEQLLTRNVLQHPTVKHLNRLSFLLEKLFQDLDYSPESHDLVCESVALILVFDRKINYFTESQEFFNKGTQNLKDGDMFAQQYWFLMKSILFSQVLIFQGMISRFLSLKKRGLLSQFFSSKKHSSRFECQYREICSTMLHCLYYLNFILMAIGQGGFDGYNFIYYVALEIVLQNNSPKRFEYFSRLLIGNYEVNLHPQTLNCSYVARCKVLFVLGLWENYLQQSHVKDKEFLEYLYATTFDIVKDPYLQDDDLCEAGHSVMLSYFSGMENSRENMQKVLQYFELLIGQFPQRLSAYQLSVAVETLGKKIMAHSMSYDNSLYKNTIDEFLSFVYNKCFDTVPGQSIENPKVVLFNSAQPISEIEASSTMSQLKDDSGTTNIIDDNKGEKPRDAAYIDVFSTARNDPTENFGIRETPNTSREGIIMAFMNVVPYLPMSVFIHWLNKIWRLIMSSNKEEQNFLIGKLWKCLSENLDLNRCEIAYKWWYETLRAAELNLGHQPALFKL</sequence>
<reference evidence="1 2" key="1">
    <citation type="submission" date="2016-05" db="EMBL/GenBank/DDBJ databases">
        <title>Comparative genomics of biotechnologically important yeasts.</title>
        <authorList>
            <consortium name="DOE Joint Genome Institute"/>
            <person name="Riley R."/>
            <person name="Haridas S."/>
            <person name="Wolfe K.H."/>
            <person name="Lopes M.R."/>
            <person name="Hittinger C.T."/>
            <person name="Goker M."/>
            <person name="Salamov A."/>
            <person name="Wisecaver J."/>
            <person name="Long T.M."/>
            <person name="Aerts A.L."/>
            <person name="Barry K."/>
            <person name="Choi C."/>
            <person name="Clum A."/>
            <person name="Coughlan A.Y."/>
            <person name="Deshpande S."/>
            <person name="Douglass A.P."/>
            <person name="Hanson S.J."/>
            <person name="Klenk H.-P."/>
            <person name="LaButti K."/>
            <person name="Lapidus A."/>
            <person name="Lindquist E."/>
            <person name="Lipzen A."/>
            <person name="Meier-kolthoff J.P."/>
            <person name="Ohm R.A."/>
            <person name="Otillar R.P."/>
            <person name="Pangilinan J."/>
            <person name="Peng Y."/>
            <person name="Rokas A."/>
            <person name="Rosa C.A."/>
            <person name="Scheuner C."/>
            <person name="Sibirny A.A."/>
            <person name="Slot J.C."/>
            <person name="Stielow J.B."/>
            <person name="Sun H."/>
            <person name="Kurtzman C.P."/>
            <person name="Blackwell M."/>
            <person name="Grigoriev I.V."/>
            <person name="Jeffries T.W."/>
        </authorList>
    </citation>
    <scope>NUCLEOTIDE SEQUENCE [LARGE SCALE GENOMIC DNA]</scope>
    <source>
        <strain evidence="1 2">NRRL YB-4993</strain>
    </source>
</reference>
<name>A0A1A0GZ44_9ASCO</name>
<evidence type="ECO:0000313" key="2">
    <source>
        <dbReference type="Proteomes" id="UP000092555"/>
    </source>
</evidence>
<evidence type="ECO:0000313" key="1">
    <source>
        <dbReference type="EMBL" id="OBA16998.1"/>
    </source>
</evidence>
<proteinExistence type="predicted"/>
<dbReference type="PANTHER" id="PTHR39214">
    <property type="entry name" value="MICROBODY (PEROXISOME) BIOGENESIS PROTEIN PEROXIN 8 (EUROFUNG)"/>
    <property type="match status" value="1"/>
</dbReference>
<dbReference type="RefSeq" id="XP_018709295.1">
    <property type="nucleotide sequence ID" value="XM_018858253.1"/>
</dbReference>
<keyword evidence="2" id="KW-1185">Reference proteome</keyword>